<protein>
    <submittedName>
        <fullName evidence="6">FimV/HubP family polar landmark protein</fullName>
    </submittedName>
</protein>
<keyword evidence="1" id="KW-0175">Coiled coil</keyword>
<keyword evidence="3" id="KW-0472">Membrane</keyword>
<dbReference type="InterPro" id="IPR038440">
    <property type="entry name" value="FimV_C_sf"/>
</dbReference>
<sequence>MRWAGRLVALCLLLQCQVALALGLGQVEVRSRAGEPLLAEIPIISTDPAELENLQARLASPETFRRIGLDPPAGLVSDLRFTVALDAQGRPVIRITTDVPVQQPVLNFLVEVEWAQGRLVREYSALVDTPQTVAAPAQPPIQAPQAAPSNLIERPAIAAPAEPAPADGADAATADESSSVDADADAEAVASETPAGEPVPEPAPAPAPPPASPAVTPVATSVPGEIGPVQAGQTLGQIASSLSAGSGHSLNQVMLALLRANPEAFIGGNLNLIRQGAVLRVPAADTWSQASVAEANALVRDHVSRWRELRRPVAQPDAVAGDRTPDAEAGDRPADASPAAASRMAEARLEIVPAAAGAGASAGTRTGTAAGGEGDMLQQQELVQTRETLAARDAEVEELRTRLAELEQLQQQQSQLIAMKDSELAAAQQRLAESNARPAASVAESGAAAPVTEAGGAVPWLWIGLGLVAAALLVAWLVSRRRATSERKSGPSFATASNRSTPRRAVVVPTAPEAPAPASSTAEPPVVPVERASSWQAPPPAASGASPTWHAAGEARTPDPDDAPTTGAPPQSQSQSQTQVQPESTSQAAAGHDRIELARAYLDLGDTDTARSLLQEVADAGDPDARDEARRLLRDMA</sequence>
<feature type="region of interest" description="Disordered" evidence="2">
    <location>
        <begin position="615"/>
        <end position="637"/>
    </location>
</feature>
<dbReference type="Gene3D" id="1.20.58.2200">
    <property type="match status" value="1"/>
</dbReference>
<reference evidence="6 7" key="1">
    <citation type="submission" date="2023-04" db="EMBL/GenBank/DDBJ databases">
        <title>Luteimonas sp. M1R5S59.</title>
        <authorList>
            <person name="Sun J.-Q."/>
        </authorList>
    </citation>
    <scope>NUCLEOTIDE SEQUENCE [LARGE SCALE GENOMIC DNA]</scope>
    <source>
        <strain evidence="6 7">M1R5S59</strain>
    </source>
</reference>
<accession>A0ABT6JTQ9</accession>
<evidence type="ECO:0000259" key="5">
    <source>
        <dbReference type="Pfam" id="PF25800"/>
    </source>
</evidence>
<evidence type="ECO:0000313" key="7">
    <source>
        <dbReference type="Proteomes" id="UP001156873"/>
    </source>
</evidence>
<name>A0ABT6JTQ9_9GAMM</name>
<evidence type="ECO:0000256" key="2">
    <source>
        <dbReference type="SAM" id="MobiDB-lite"/>
    </source>
</evidence>
<evidence type="ECO:0000256" key="3">
    <source>
        <dbReference type="SAM" id="Phobius"/>
    </source>
</evidence>
<dbReference type="RefSeq" id="WP_280578405.1">
    <property type="nucleotide sequence ID" value="NZ_JARXRO010000015.1"/>
</dbReference>
<feature type="transmembrane region" description="Helical" evidence="3">
    <location>
        <begin position="460"/>
        <end position="478"/>
    </location>
</feature>
<dbReference type="Pfam" id="PF25800">
    <property type="entry name" value="FimV_N"/>
    <property type="match status" value="1"/>
</dbReference>
<feature type="compositionally biased region" description="Low complexity" evidence="2">
    <location>
        <begin position="503"/>
        <end position="547"/>
    </location>
</feature>
<feature type="region of interest" description="Disordered" evidence="2">
    <location>
        <begin position="314"/>
        <end position="344"/>
    </location>
</feature>
<dbReference type="EMBL" id="JARXRO010000015">
    <property type="protein sequence ID" value="MDH5834063.1"/>
    <property type="molecule type" value="Genomic_DNA"/>
</dbReference>
<evidence type="ECO:0000313" key="6">
    <source>
        <dbReference type="EMBL" id="MDH5834063.1"/>
    </source>
</evidence>
<proteinExistence type="predicted"/>
<feature type="chain" id="PRO_5045604588" evidence="4">
    <location>
        <begin position="22"/>
        <end position="637"/>
    </location>
</feature>
<feature type="region of interest" description="Disordered" evidence="2">
    <location>
        <begin position="484"/>
        <end position="592"/>
    </location>
</feature>
<feature type="compositionally biased region" description="Low complexity" evidence="2">
    <location>
        <begin position="213"/>
        <end position="224"/>
    </location>
</feature>
<dbReference type="InterPro" id="IPR057840">
    <property type="entry name" value="FimV_N"/>
</dbReference>
<evidence type="ECO:0000256" key="1">
    <source>
        <dbReference type="SAM" id="Coils"/>
    </source>
</evidence>
<feature type="compositionally biased region" description="Basic and acidic residues" evidence="2">
    <location>
        <begin position="623"/>
        <end position="637"/>
    </location>
</feature>
<dbReference type="NCBIfam" id="TIGR03504">
    <property type="entry name" value="FimV_Cterm"/>
    <property type="match status" value="1"/>
</dbReference>
<dbReference type="InterPro" id="IPR020011">
    <property type="entry name" value="FimV_C"/>
</dbReference>
<feature type="coiled-coil region" evidence="1">
    <location>
        <begin position="389"/>
        <end position="437"/>
    </location>
</feature>
<feature type="compositionally biased region" description="Low complexity" evidence="2">
    <location>
        <begin position="563"/>
        <end position="587"/>
    </location>
</feature>
<feature type="signal peptide" evidence="4">
    <location>
        <begin position="1"/>
        <end position="21"/>
    </location>
</feature>
<gene>
    <name evidence="6" type="ORF">QFW81_09005</name>
</gene>
<keyword evidence="7" id="KW-1185">Reference proteome</keyword>
<feature type="region of interest" description="Disordered" evidence="2">
    <location>
        <begin position="161"/>
        <end position="227"/>
    </location>
</feature>
<feature type="compositionally biased region" description="Pro residues" evidence="2">
    <location>
        <begin position="197"/>
        <end position="212"/>
    </location>
</feature>
<comment type="caution">
    <text evidence="6">The sequence shown here is derived from an EMBL/GenBank/DDBJ whole genome shotgun (WGS) entry which is preliminary data.</text>
</comment>
<feature type="compositionally biased region" description="Low complexity" evidence="2">
    <location>
        <begin position="161"/>
        <end position="196"/>
    </location>
</feature>
<keyword evidence="3" id="KW-1133">Transmembrane helix</keyword>
<dbReference type="Proteomes" id="UP001156873">
    <property type="component" value="Unassembled WGS sequence"/>
</dbReference>
<keyword evidence="3" id="KW-0812">Transmembrane</keyword>
<keyword evidence="4" id="KW-0732">Signal</keyword>
<feature type="compositionally biased region" description="Basic and acidic residues" evidence="2">
    <location>
        <begin position="323"/>
        <end position="334"/>
    </location>
</feature>
<evidence type="ECO:0000256" key="4">
    <source>
        <dbReference type="SAM" id="SignalP"/>
    </source>
</evidence>
<dbReference type="NCBIfam" id="TIGR03505">
    <property type="entry name" value="FimV_core"/>
    <property type="match status" value="1"/>
</dbReference>
<feature type="domain" description="FimV N-terminal" evidence="5">
    <location>
        <begin position="22"/>
        <end position="130"/>
    </location>
</feature>
<organism evidence="6 7">
    <name type="scientific">Luteimonas kalidii</name>
    <dbReference type="NCBI Taxonomy" id="3042025"/>
    <lineage>
        <taxon>Bacteria</taxon>
        <taxon>Pseudomonadati</taxon>
        <taxon>Pseudomonadota</taxon>
        <taxon>Gammaproteobacteria</taxon>
        <taxon>Lysobacterales</taxon>
        <taxon>Lysobacteraceae</taxon>
        <taxon>Luteimonas</taxon>
    </lineage>
</organism>
<dbReference type="InterPro" id="IPR020012">
    <property type="entry name" value="LysM_FimV"/>
</dbReference>
<feature type="compositionally biased region" description="Low complexity" evidence="2">
    <location>
        <begin position="335"/>
        <end position="344"/>
    </location>
</feature>